<feature type="transmembrane region" description="Helical" evidence="1">
    <location>
        <begin position="265"/>
        <end position="284"/>
    </location>
</feature>
<feature type="chain" id="PRO_5002821303" evidence="2">
    <location>
        <begin position="24"/>
        <end position="694"/>
    </location>
</feature>
<feature type="domain" description="Acyltransferase 3" evidence="3">
    <location>
        <begin position="261"/>
        <end position="657"/>
    </location>
</feature>
<feature type="transmembrane region" description="Helical" evidence="1">
    <location>
        <begin position="452"/>
        <end position="476"/>
    </location>
</feature>
<feature type="transmembrane region" description="Helical" evidence="1">
    <location>
        <begin position="421"/>
        <end position="440"/>
    </location>
</feature>
<name>B4QXU6_DROSI</name>
<keyword evidence="5" id="KW-1185">Reference proteome</keyword>
<feature type="transmembrane region" description="Helical" evidence="1">
    <location>
        <begin position="635"/>
        <end position="663"/>
    </location>
</feature>
<dbReference type="Pfam" id="PF01757">
    <property type="entry name" value="Acyl_transf_3"/>
    <property type="match status" value="1"/>
</dbReference>
<sequence length="694" mass="80122">MHPMTTMMLHIVILAATFTAAQCFQLNMTQFYEMPPLYDLDDYDRCLQELNGHASTYCFVRAEVQPDESVAAWRAIAEISQYDRHHFDHRQLYFGLCLRECEASLAGLNKSELEALQAGLLSENAKVNVYLDLFSMEANNRQRHQRLTNACLNWRLQRRGFGVLAKSVVEYCDEAGQQVEDDAWNLTFYGILGTLLILACLGSLVDLHLKRGRHDKMLKERDHYKTPPKSTAQQVLLTFSVARNWYRLNQEPSGKIGRELRFLDCFKFFAMFMVIFAHTNWVIYESAISNPQDPERLLHTAAGTLLVSGSLITVTFFVISGLLLTINWLAVSRSLESKKDTWSFGQYAVLFVKFNIFRYIRLTVPYAFVLLMSGVYFENAGGPLWRHIFEREQLACRRNWWTNLLYINNFVRTDERCLLQGWYLAADTHSFVLSLVLLMLGHRFVRWSKQLYAGILGLFVVVPMVLTYSMNYYPIFVPTPQTQKDSFIGDRQFTEFYTSSLMNFGTYFCGVLAALVYDQLALKQYKLRELKSFQLLWFTLIPVGILWLFSAHPIFQHYYVPPSAIWGALYAGLQRNIWGFGLGIFIVGMASKVGWIFRKFCCLPIFRILGRLTYGAFIVHLLVARIVLATVREPIYFGTGMMFAFIFFTVTVSYLCSFLLAIFSGASRLLLPQAYEVAQCLTYRLLITRMKNIT</sequence>
<keyword evidence="2" id="KW-0732">Signal</keyword>
<evidence type="ECO:0000313" key="5">
    <source>
        <dbReference type="Proteomes" id="UP000000304"/>
    </source>
</evidence>
<feature type="transmembrane region" description="Helical" evidence="1">
    <location>
        <begin position="359"/>
        <end position="377"/>
    </location>
</feature>
<dbReference type="AlphaFoldDB" id="B4QXU6"/>
<feature type="transmembrane region" description="Helical" evidence="1">
    <location>
        <begin position="609"/>
        <end position="629"/>
    </location>
</feature>
<dbReference type="HOGENOM" id="CLU_007874_5_0_1"/>
<dbReference type="OrthoDB" id="10265389at2759"/>
<evidence type="ECO:0000259" key="3">
    <source>
        <dbReference type="Pfam" id="PF01757"/>
    </source>
</evidence>
<dbReference type="EMBL" id="CM000364">
    <property type="protein sequence ID" value="EDX12770.1"/>
    <property type="molecule type" value="Genomic_DNA"/>
</dbReference>
<evidence type="ECO:0000256" key="2">
    <source>
        <dbReference type="SAM" id="SignalP"/>
    </source>
</evidence>
<gene>
    <name evidence="4" type="primary">Dsim\GD19051</name>
    <name evidence="4" type="ORF">Dsim_GD19051</name>
</gene>
<protein>
    <submittedName>
        <fullName evidence="4">GD19051</fullName>
    </submittedName>
</protein>
<dbReference type="InterPro" id="IPR002656">
    <property type="entry name" value="Acyl_transf_3_dom"/>
</dbReference>
<keyword evidence="1" id="KW-1133">Transmembrane helix</keyword>
<keyword evidence="1" id="KW-0472">Membrane</keyword>
<feature type="transmembrane region" description="Helical" evidence="1">
    <location>
        <begin position="304"/>
        <end position="330"/>
    </location>
</feature>
<dbReference type="STRING" id="7240.B4QXU6"/>
<dbReference type="Proteomes" id="UP000000304">
    <property type="component" value="Chromosome 3R"/>
</dbReference>
<feature type="transmembrane region" description="Helical" evidence="1">
    <location>
        <begin position="496"/>
        <end position="515"/>
    </location>
</feature>
<feature type="signal peptide" evidence="2">
    <location>
        <begin position="1"/>
        <end position="23"/>
    </location>
</feature>
<reference evidence="4 5" key="1">
    <citation type="journal article" date="2007" name="Nature">
        <title>Evolution of genes and genomes on the Drosophila phylogeny.</title>
        <authorList>
            <consortium name="Drosophila 12 Genomes Consortium"/>
            <person name="Clark A.G."/>
            <person name="Eisen M.B."/>
            <person name="Smith D.R."/>
            <person name="Bergman C.M."/>
            <person name="Oliver B."/>
            <person name="Markow T.A."/>
            <person name="Kaufman T.C."/>
            <person name="Kellis M."/>
            <person name="Gelbart W."/>
            <person name="Iyer V.N."/>
            <person name="Pollard D.A."/>
            <person name="Sackton T.B."/>
            <person name="Larracuente A.M."/>
            <person name="Singh N.D."/>
            <person name="Abad J.P."/>
            <person name="Abt D.N."/>
            <person name="Adryan B."/>
            <person name="Aguade M."/>
            <person name="Akashi H."/>
            <person name="Anderson W.W."/>
            <person name="Aquadro C.F."/>
            <person name="Ardell D.H."/>
            <person name="Arguello R."/>
            <person name="Artieri C.G."/>
            <person name="Barbash D.A."/>
            <person name="Barker D."/>
            <person name="Barsanti P."/>
            <person name="Batterham P."/>
            <person name="Batzoglou S."/>
            <person name="Begun D."/>
            <person name="Bhutkar A."/>
            <person name="Blanco E."/>
            <person name="Bosak S.A."/>
            <person name="Bradley R.K."/>
            <person name="Brand A.D."/>
            <person name="Brent M.R."/>
            <person name="Brooks A.N."/>
            <person name="Brown R.H."/>
            <person name="Butlin R.K."/>
            <person name="Caggese C."/>
            <person name="Calvi B.R."/>
            <person name="Bernardo de Carvalho A."/>
            <person name="Caspi A."/>
            <person name="Castrezana S."/>
            <person name="Celniker S.E."/>
            <person name="Chang J.L."/>
            <person name="Chapple C."/>
            <person name="Chatterji S."/>
            <person name="Chinwalla A."/>
            <person name="Civetta A."/>
            <person name="Clifton S.W."/>
            <person name="Comeron J.M."/>
            <person name="Costello J.C."/>
            <person name="Coyne J.A."/>
            <person name="Daub J."/>
            <person name="David R.G."/>
            <person name="Delcher A.L."/>
            <person name="Delehaunty K."/>
            <person name="Do C.B."/>
            <person name="Ebling H."/>
            <person name="Edwards K."/>
            <person name="Eickbush T."/>
            <person name="Evans J.D."/>
            <person name="Filipski A."/>
            <person name="Findeiss S."/>
            <person name="Freyhult E."/>
            <person name="Fulton L."/>
            <person name="Fulton R."/>
            <person name="Garcia A.C."/>
            <person name="Gardiner A."/>
            <person name="Garfield D.A."/>
            <person name="Garvin B.E."/>
            <person name="Gibson G."/>
            <person name="Gilbert D."/>
            <person name="Gnerre S."/>
            <person name="Godfrey J."/>
            <person name="Good R."/>
            <person name="Gotea V."/>
            <person name="Gravely B."/>
            <person name="Greenberg A.J."/>
            <person name="Griffiths-Jones S."/>
            <person name="Gross S."/>
            <person name="Guigo R."/>
            <person name="Gustafson E.A."/>
            <person name="Haerty W."/>
            <person name="Hahn M.W."/>
            <person name="Halligan D.L."/>
            <person name="Halpern A.L."/>
            <person name="Halter G.M."/>
            <person name="Han M.V."/>
            <person name="Heger A."/>
            <person name="Hillier L."/>
            <person name="Hinrichs A.S."/>
            <person name="Holmes I."/>
            <person name="Hoskins R.A."/>
            <person name="Hubisz M.J."/>
            <person name="Hultmark D."/>
            <person name="Huntley M.A."/>
            <person name="Jaffe D.B."/>
            <person name="Jagadeeshan S."/>
            <person name="Jeck W.R."/>
            <person name="Johnson J."/>
            <person name="Jones C.D."/>
            <person name="Jordan W.C."/>
            <person name="Karpen G.H."/>
            <person name="Kataoka E."/>
            <person name="Keightley P.D."/>
            <person name="Kheradpour P."/>
            <person name="Kirkness E.F."/>
            <person name="Koerich L.B."/>
            <person name="Kristiansen K."/>
            <person name="Kudrna D."/>
            <person name="Kulathinal R.J."/>
            <person name="Kumar S."/>
            <person name="Kwok R."/>
            <person name="Lander E."/>
            <person name="Langley C.H."/>
            <person name="Lapoint R."/>
            <person name="Lazzaro B.P."/>
            <person name="Lee S.J."/>
            <person name="Levesque L."/>
            <person name="Li R."/>
            <person name="Lin C.F."/>
            <person name="Lin M.F."/>
            <person name="Lindblad-Toh K."/>
            <person name="Llopart A."/>
            <person name="Long M."/>
            <person name="Low L."/>
            <person name="Lozovsky E."/>
            <person name="Lu J."/>
            <person name="Luo M."/>
            <person name="Machado C.A."/>
            <person name="Makalowski W."/>
            <person name="Marzo M."/>
            <person name="Matsuda M."/>
            <person name="Matzkin L."/>
            <person name="McAllister B."/>
            <person name="McBride C.S."/>
            <person name="McKernan B."/>
            <person name="McKernan K."/>
            <person name="Mendez-Lago M."/>
            <person name="Minx P."/>
            <person name="Mollenhauer M.U."/>
            <person name="Montooth K."/>
            <person name="Mount S.M."/>
            <person name="Mu X."/>
            <person name="Myers E."/>
            <person name="Negre B."/>
            <person name="Newfeld S."/>
            <person name="Nielsen R."/>
            <person name="Noor M.A."/>
            <person name="O'Grady P."/>
            <person name="Pachter L."/>
            <person name="Papaceit M."/>
            <person name="Parisi M.J."/>
            <person name="Parisi M."/>
            <person name="Parts L."/>
            <person name="Pedersen J.S."/>
            <person name="Pesole G."/>
            <person name="Phillippy A.M."/>
            <person name="Ponting C.P."/>
            <person name="Pop M."/>
            <person name="Porcelli D."/>
            <person name="Powell J.R."/>
            <person name="Prohaska S."/>
            <person name="Pruitt K."/>
            <person name="Puig M."/>
            <person name="Quesneville H."/>
            <person name="Ram K.R."/>
            <person name="Rand D."/>
            <person name="Rasmussen M.D."/>
            <person name="Reed L.K."/>
            <person name="Reenan R."/>
            <person name="Reily A."/>
            <person name="Remington K.A."/>
            <person name="Rieger T.T."/>
            <person name="Ritchie M.G."/>
            <person name="Robin C."/>
            <person name="Rogers Y.H."/>
            <person name="Rohde C."/>
            <person name="Rozas J."/>
            <person name="Rubenfield M.J."/>
            <person name="Ruiz A."/>
            <person name="Russo S."/>
            <person name="Salzberg S.L."/>
            <person name="Sanchez-Gracia A."/>
            <person name="Saranga D.J."/>
            <person name="Sato H."/>
            <person name="Schaeffer S.W."/>
            <person name="Schatz M.C."/>
            <person name="Schlenke T."/>
            <person name="Schwartz R."/>
            <person name="Segarra C."/>
            <person name="Singh R.S."/>
            <person name="Sirot L."/>
            <person name="Sirota M."/>
            <person name="Sisneros N.B."/>
            <person name="Smith C.D."/>
            <person name="Smith T.F."/>
            <person name="Spieth J."/>
            <person name="Stage D.E."/>
            <person name="Stark A."/>
            <person name="Stephan W."/>
            <person name="Strausberg R.L."/>
            <person name="Strempel S."/>
            <person name="Sturgill D."/>
            <person name="Sutton G."/>
            <person name="Sutton G.G."/>
            <person name="Tao W."/>
            <person name="Teichmann S."/>
            <person name="Tobari Y.N."/>
            <person name="Tomimura Y."/>
            <person name="Tsolas J.M."/>
            <person name="Valente V.L."/>
            <person name="Venter E."/>
            <person name="Venter J.C."/>
            <person name="Vicario S."/>
            <person name="Vieira F.G."/>
            <person name="Vilella A.J."/>
            <person name="Villasante A."/>
            <person name="Walenz B."/>
            <person name="Wang J."/>
            <person name="Wasserman M."/>
            <person name="Watts T."/>
            <person name="Wilson D."/>
            <person name="Wilson R.K."/>
            <person name="Wing R.A."/>
            <person name="Wolfner M.F."/>
            <person name="Wong A."/>
            <person name="Wong G.K."/>
            <person name="Wu C.I."/>
            <person name="Wu G."/>
            <person name="Yamamoto D."/>
            <person name="Yang H.P."/>
            <person name="Yang S.P."/>
            <person name="Yorke J.A."/>
            <person name="Yoshida K."/>
            <person name="Zdobnov E."/>
            <person name="Zhang P."/>
            <person name="Zhang Y."/>
            <person name="Zimin A.V."/>
            <person name="Baldwin J."/>
            <person name="Abdouelleil A."/>
            <person name="Abdulkadir J."/>
            <person name="Abebe A."/>
            <person name="Abera B."/>
            <person name="Abreu J."/>
            <person name="Acer S.C."/>
            <person name="Aftuck L."/>
            <person name="Alexander A."/>
            <person name="An P."/>
            <person name="Anderson E."/>
            <person name="Anderson S."/>
            <person name="Arachi H."/>
            <person name="Azer M."/>
            <person name="Bachantsang P."/>
            <person name="Barry A."/>
            <person name="Bayul T."/>
            <person name="Berlin A."/>
            <person name="Bessette D."/>
            <person name="Bloom T."/>
            <person name="Blye J."/>
            <person name="Boguslavskiy L."/>
            <person name="Bonnet C."/>
            <person name="Boukhgalter B."/>
            <person name="Bourzgui I."/>
            <person name="Brown A."/>
            <person name="Cahill P."/>
            <person name="Channer S."/>
            <person name="Cheshatsang Y."/>
            <person name="Chuda L."/>
            <person name="Citroen M."/>
            <person name="Collymore A."/>
            <person name="Cooke P."/>
            <person name="Costello M."/>
            <person name="D'Aco K."/>
            <person name="Daza R."/>
            <person name="De Haan G."/>
            <person name="DeGray S."/>
            <person name="DeMaso C."/>
            <person name="Dhargay N."/>
            <person name="Dooley K."/>
            <person name="Dooley E."/>
            <person name="Doricent M."/>
            <person name="Dorje P."/>
            <person name="Dorjee K."/>
            <person name="Dupes A."/>
            <person name="Elong R."/>
            <person name="Falk J."/>
            <person name="Farina A."/>
            <person name="Faro S."/>
            <person name="Ferguson D."/>
            <person name="Fisher S."/>
            <person name="Foley C.D."/>
            <person name="Franke A."/>
            <person name="Friedrich D."/>
            <person name="Gadbois L."/>
            <person name="Gearin G."/>
            <person name="Gearin C.R."/>
            <person name="Giannoukos G."/>
            <person name="Goode T."/>
            <person name="Graham J."/>
            <person name="Grandbois E."/>
            <person name="Grewal S."/>
            <person name="Gyaltsen K."/>
            <person name="Hafez N."/>
            <person name="Hagos B."/>
            <person name="Hall J."/>
            <person name="Henson C."/>
            <person name="Hollinger A."/>
            <person name="Honan T."/>
            <person name="Huard M.D."/>
            <person name="Hughes L."/>
            <person name="Hurhula B."/>
            <person name="Husby M.E."/>
            <person name="Kamat A."/>
            <person name="Kanga B."/>
            <person name="Kashin S."/>
            <person name="Khazanovich D."/>
            <person name="Kisner P."/>
            <person name="Lance K."/>
            <person name="Lara M."/>
            <person name="Lee W."/>
            <person name="Lennon N."/>
            <person name="Letendre F."/>
            <person name="LeVine R."/>
            <person name="Lipovsky A."/>
            <person name="Liu X."/>
            <person name="Liu J."/>
            <person name="Liu S."/>
            <person name="Lokyitsang T."/>
            <person name="Lokyitsang Y."/>
            <person name="Lubonja R."/>
            <person name="Lui A."/>
            <person name="MacDonald P."/>
            <person name="Magnisalis V."/>
            <person name="Maru K."/>
            <person name="Matthews C."/>
            <person name="McCusker W."/>
            <person name="McDonough S."/>
            <person name="Mehta T."/>
            <person name="Meldrim J."/>
            <person name="Meneus L."/>
            <person name="Mihai O."/>
            <person name="Mihalev A."/>
            <person name="Mihova T."/>
            <person name="Mittelman R."/>
            <person name="Mlenga V."/>
            <person name="Montmayeur A."/>
            <person name="Mulrain L."/>
            <person name="Navidi A."/>
            <person name="Naylor J."/>
            <person name="Negash T."/>
            <person name="Nguyen T."/>
            <person name="Nguyen N."/>
            <person name="Nicol R."/>
            <person name="Norbu C."/>
            <person name="Norbu N."/>
            <person name="Novod N."/>
            <person name="O'Neill B."/>
            <person name="Osman S."/>
            <person name="Markiewicz E."/>
            <person name="Oyono O.L."/>
            <person name="Patti C."/>
            <person name="Phunkhang P."/>
            <person name="Pierre F."/>
            <person name="Priest M."/>
            <person name="Raghuraman S."/>
            <person name="Rege F."/>
            <person name="Reyes R."/>
            <person name="Rise C."/>
            <person name="Rogov P."/>
            <person name="Ross K."/>
            <person name="Ryan E."/>
            <person name="Settipalli S."/>
            <person name="Shea T."/>
            <person name="Sherpa N."/>
            <person name="Shi L."/>
            <person name="Shih D."/>
            <person name="Sparrow T."/>
            <person name="Spaulding J."/>
            <person name="Stalker J."/>
            <person name="Stange-Thomann N."/>
            <person name="Stavropoulos S."/>
            <person name="Stone C."/>
            <person name="Strader C."/>
            <person name="Tesfaye S."/>
            <person name="Thomson T."/>
            <person name="Thoulutsang Y."/>
            <person name="Thoulutsang D."/>
            <person name="Topham K."/>
            <person name="Topping I."/>
            <person name="Tsamla T."/>
            <person name="Vassiliev H."/>
            <person name="Vo A."/>
            <person name="Wangchuk T."/>
            <person name="Wangdi T."/>
            <person name="Weiand M."/>
            <person name="Wilkinson J."/>
            <person name="Wilson A."/>
            <person name="Yadav S."/>
            <person name="Young G."/>
            <person name="Yu Q."/>
            <person name="Zembek L."/>
            <person name="Zhong D."/>
            <person name="Zimmer A."/>
            <person name="Zwirko Z."/>
            <person name="Jaffe D.B."/>
            <person name="Alvarez P."/>
            <person name="Brockman W."/>
            <person name="Butler J."/>
            <person name="Chin C."/>
            <person name="Gnerre S."/>
            <person name="Grabherr M."/>
            <person name="Kleber M."/>
            <person name="Mauceli E."/>
            <person name="MacCallum I."/>
        </authorList>
    </citation>
    <scope>NUCLEOTIDE SEQUENCE [LARGE SCALE GENOMIC DNA]</scope>
    <source>
        <strain evidence="5">white501</strain>
    </source>
</reference>
<dbReference type="PANTHER" id="PTHR11161:SF22">
    <property type="entry name" value="ACYLTRANSFERASE 3 DOMAIN-CONTAINING PROTEIN-RELATED"/>
    <property type="match status" value="1"/>
</dbReference>
<accession>B4QXU6</accession>
<dbReference type="InterPro" id="IPR052728">
    <property type="entry name" value="O2_lipid_transport_reg"/>
</dbReference>
<dbReference type="PhylomeDB" id="B4QXU6"/>
<evidence type="ECO:0000313" key="4">
    <source>
        <dbReference type="EMBL" id="EDX12770.1"/>
    </source>
</evidence>
<organism evidence="4 5">
    <name type="scientific">Drosophila simulans</name>
    <name type="common">Fruit fly</name>
    <dbReference type="NCBI Taxonomy" id="7240"/>
    <lineage>
        <taxon>Eukaryota</taxon>
        <taxon>Metazoa</taxon>
        <taxon>Ecdysozoa</taxon>
        <taxon>Arthropoda</taxon>
        <taxon>Hexapoda</taxon>
        <taxon>Insecta</taxon>
        <taxon>Pterygota</taxon>
        <taxon>Neoptera</taxon>
        <taxon>Endopterygota</taxon>
        <taxon>Diptera</taxon>
        <taxon>Brachycera</taxon>
        <taxon>Muscomorpha</taxon>
        <taxon>Ephydroidea</taxon>
        <taxon>Drosophilidae</taxon>
        <taxon>Drosophila</taxon>
        <taxon>Sophophora</taxon>
    </lineage>
</organism>
<dbReference type="OMA" id="LACRKNW"/>
<dbReference type="GO" id="GO:0016747">
    <property type="term" value="F:acyltransferase activity, transferring groups other than amino-acyl groups"/>
    <property type="evidence" value="ECO:0007669"/>
    <property type="project" value="InterPro"/>
</dbReference>
<evidence type="ECO:0000256" key="1">
    <source>
        <dbReference type="SAM" id="Phobius"/>
    </source>
</evidence>
<feature type="transmembrane region" description="Helical" evidence="1">
    <location>
        <begin position="186"/>
        <end position="209"/>
    </location>
</feature>
<keyword evidence="1" id="KW-0812">Transmembrane</keyword>
<dbReference type="PANTHER" id="PTHR11161">
    <property type="entry name" value="O-ACYLTRANSFERASE"/>
    <property type="match status" value="1"/>
</dbReference>
<proteinExistence type="predicted"/>
<feature type="transmembrane region" description="Helical" evidence="1">
    <location>
        <begin position="575"/>
        <end position="597"/>
    </location>
</feature>
<feature type="transmembrane region" description="Helical" evidence="1">
    <location>
        <begin position="535"/>
        <end position="555"/>
    </location>
</feature>